<gene>
    <name evidence="6" type="ORF">TSPGSL018_2858</name>
</gene>
<dbReference type="InterPro" id="IPR052346">
    <property type="entry name" value="O-mannosyl-transferase_TMTC"/>
</dbReference>
<evidence type="ECO:0000259" key="5">
    <source>
        <dbReference type="Pfam" id="PF08409"/>
    </source>
</evidence>
<dbReference type="GO" id="GO:0035269">
    <property type="term" value="P:protein O-linked glycosylation via mannose"/>
    <property type="evidence" value="ECO:0007669"/>
    <property type="project" value="TreeGrafter"/>
</dbReference>
<dbReference type="InterPro" id="IPR011990">
    <property type="entry name" value="TPR-like_helical_dom_sf"/>
</dbReference>
<dbReference type="GO" id="GO:0005783">
    <property type="term" value="C:endoplasmic reticulum"/>
    <property type="evidence" value="ECO:0007669"/>
    <property type="project" value="TreeGrafter"/>
</dbReference>
<keyword evidence="4" id="KW-1133">Transmembrane helix</keyword>
<dbReference type="PANTHER" id="PTHR44227:SF3">
    <property type="entry name" value="PROTEIN O-MANNOSYL-TRANSFERASE TMTC4"/>
    <property type="match status" value="1"/>
</dbReference>
<keyword evidence="2" id="KW-0802">TPR repeat</keyword>
<reference evidence="6" key="1">
    <citation type="submission" date="2014-05" db="EMBL/GenBank/DDBJ databases">
        <title>The transcriptome of the halophilic microalga Tetraselmis sp. GSL018 isolated from the Great Salt Lake, Utah.</title>
        <authorList>
            <person name="Jinkerson R.E."/>
            <person name="D'Adamo S."/>
            <person name="Posewitz M.C."/>
        </authorList>
    </citation>
    <scope>NUCLEOTIDE SEQUENCE</scope>
    <source>
        <strain evidence="6">GSL018</strain>
    </source>
</reference>
<feature type="transmembrane region" description="Helical" evidence="4">
    <location>
        <begin position="353"/>
        <end position="370"/>
    </location>
</feature>
<dbReference type="PANTHER" id="PTHR44227">
    <property type="match status" value="1"/>
</dbReference>
<dbReference type="Pfam" id="PF08409">
    <property type="entry name" value="TMTC_DUF1736"/>
    <property type="match status" value="1"/>
</dbReference>
<feature type="transmembrane region" description="Helical" evidence="4">
    <location>
        <begin position="382"/>
        <end position="402"/>
    </location>
</feature>
<dbReference type="InterPro" id="IPR013618">
    <property type="entry name" value="TMTC_DUF1736"/>
</dbReference>
<dbReference type="GO" id="GO:0000030">
    <property type="term" value="F:mannosyltransferase activity"/>
    <property type="evidence" value="ECO:0007669"/>
    <property type="project" value="TreeGrafter"/>
</dbReference>
<organism evidence="6">
    <name type="scientific">Tetraselmis sp. GSL018</name>
    <dbReference type="NCBI Taxonomy" id="582737"/>
    <lineage>
        <taxon>Eukaryota</taxon>
        <taxon>Viridiplantae</taxon>
        <taxon>Chlorophyta</taxon>
        <taxon>core chlorophytes</taxon>
        <taxon>Chlorodendrophyceae</taxon>
        <taxon>Chlorodendrales</taxon>
        <taxon>Chlorodendraceae</taxon>
        <taxon>Tetraselmis</taxon>
    </lineage>
</organism>
<proteinExistence type="predicted"/>
<keyword evidence="4" id="KW-0812">Transmembrane</keyword>
<keyword evidence="1" id="KW-0677">Repeat</keyword>
<evidence type="ECO:0000256" key="2">
    <source>
        <dbReference type="ARBA" id="ARBA00022803"/>
    </source>
</evidence>
<dbReference type="SUPFAM" id="SSF81901">
    <property type="entry name" value="HCP-like"/>
    <property type="match status" value="1"/>
</dbReference>
<dbReference type="Gene3D" id="1.25.40.10">
    <property type="entry name" value="Tetratricopeptide repeat domain"/>
    <property type="match status" value="1"/>
</dbReference>
<evidence type="ECO:0000256" key="1">
    <source>
        <dbReference type="ARBA" id="ARBA00022737"/>
    </source>
</evidence>
<protein>
    <recommendedName>
        <fullName evidence="5">DUF1736 domain-containing protein</fullName>
    </recommendedName>
</protein>
<feature type="domain" description="DUF1736" evidence="5">
    <location>
        <begin position="303"/>
        <end position="365"/>
    </location>
</feature>
<sequence>MSKKTKRRVPQHLFSAERVGLLLASLLAFLLHAPSSTYNYPAEDFKIMGWNPDVEYKGSFSLEEVFLHDTRGMSLSDPRSSQQYRPLSVLSYRFDNYIAGGSKPAVSHVHNVVLHVFVVAVFHQALVHVLKLAEPVSTAAAVVFAVHPAHVHCVSPITGRPELMLGLSQLSSLLSWGLARNARAGEPGRSILSADVALPVLCFALSAAFGAMAHELAVTAVPLVFLADIILSRAEEDPSPSSHEKSGHGSPKKLGGWQLKMPLRGVDWGLQAVCWALWVVPVVLRHRAIGPPTPGSIPELVRNPFHHIRTTSRRLVSQVYMALLHIGLVVMPFDLCLDYSFAGIPSLPNHPSLRNGLAVAAFLTLCWYVVEVCQSRDRVSRFACAWLLLLLAPRCGLLHVPLAALEPAGLLLPSAAFSILLAQAAMKAAGSVTGRSVVVLMALLGGALTLWQQPAFENHSTFWKQALKQRPQNALANVEVANILATENQLKGDLAVQKQVMELFEQALLIYPRFDRVFVERGKVYQLLGEDVLAEDDFHHAADLGNKEAHFQVALAYMTKLGKDGCDKAEWHLRRASEMDPTDHRSLTNIGICHYWLGNVDESERWLAKAIAIAPRGEVGVPADAMANIHRLRKAHEAAVGLHRLAIGSTPDNLAFRANFAYTLYEKGDYLQAAAEYDAVAAEHPEQEAAYRANADLSRKMMLQTISLRNEPAAGLH</sequence>
<name>A0A061RK45_9CHLO</name>
<keyword evidence="3 4" id="KW-0472">Membrane</keyword>
<dbReference type="EMBL" id="GBEZ01015112">
    <property type="protein sequence ID" value="JAC71025.1"/>
    <property type="molecule type" value="Transcribed_RNA"/>
</dbReference>
<evidence type="ECO:0000256" key="4">
    <source>
        <dbReference type="SAM" id="Phobius"/>
    </source>
</evidence>
<evidence type="ECO:0000256" key="3">
    <source>
        <dbReference type="ARBA" id="ARBA00023136"/>
    </source>
</evidence>
<feature type="transmembrane region" description="Helical" evidence="4">
    <location>
        <begin position="315"/>
        <end position="333"/>
    </location>
</feature>
<dbReference type="GO" id="GO:0030968">
    <property type="term" value="P:endoplasmic reticulum unfolded protein response"/>
    <property type="evidence" value="ECO:0007669"/>
    <property type="project" value="TreeGrafter"/>
</dbReference>
<evidence type="ECO:0000313" key="6">
    <source>
        <dbReference type="EMBL" id="JAC71025.1"/>
    </source>
</evidence>
<dbReference type="AlphaFoldDB" id="A0A061RK45"/>
<accession>A0A061RK45</accession>